<proteinExistence type="predicted"/>
<protein>
    <recommendedName>
        <fullName evidence="1">Putative restriction endonuclease domain-containing protein</fullName>
    </recommendedName>
</protein>
<evidence type="ECO:0000259" key="1">
    <source>
        <dbReference type="Pfam" id="PF05685"/>
    </source>
</evidence>
<dbReference type="Proteomes" id="UP001259832">
    <property type="component" value="Unassembled WGS sequence"/>
</dbReference>
<keyword evidence="3" id="KW-1185">Reference proteome</keyword>
<organism evidence="2 3">
    <name type="scientific">Phytophthora citrophthora</name>
    <dbReference type="NCBI Taxonomy" id="4793"/>
    <lineage>
        <taxon>Eukaryota</taxon>
        <taxon>Sar</taxon>
        <taxon>Stramenopiles</taxon>
        <taxon>Oomycota</taxon>
        <taxon>Peronosporomycetes</taxon>
        <taxon>Peronosporales</taxon>
        <taxon>Peronosporaceae</taxon>
        <taxon>Phytophthora</taxon>
    </lineage>
</organism>
<comment type="caution">
    <text evidence="2">The sequence shown here is derived from an EMBL/GenBank/DDBJ whole genome shotgun (WGS) entry which is preliminary data.</text>
</comment>
<dbReference type="EMBL" id="JASMQC010000005">
    <property type="protein sequence ID" value="KAK1945077.1"/>
    <property type="molecule type" value="Genomic_DNA"/>
</dbReference>
<dbReference type="Pfam" id="PF05685">
    <property type="entry name" value="Uma2"/>
    <property type="match status" value="1"/>
</dbReference>
<gene>
    <name evidence="2" type="ORF">P3T76_003610</name>
</gene>
<dbReference type="GO" id="GO:0006281">
    <property type="term" value="P:DNA repair"/>
    <property type="evidence" value="ECO:0007669"/>
    <property type="project" value="UniProtKB-ARBA"/>
</dbReference>
<name>A0AAD9GUL9_9STRA</name>
<dbReference type="InterPro" id="IPR008538">
    <property type="entry name" value="Uma2"/>
</dbReference>
<dbReference type="PANTHER" id="PTHR34107:SF4">
    <property type="entry name" value="SLL1222 PROTEIN"/>
    <property type="match status" value="1"/>
</dbReference>
<reference evidence="2" key="1">
    <citation type="submission" date="2023-08" db="EMBL/GenBank/DDBJ databases">
        <title>Reference Genome Resource for the Citrus Pathogen Phytophthora citrophthora.</title>
        <authorList>
            <person name="Moller H."/>
            <person name="Coetzee B."/>
            <person name="Rose L.J."/>
            <person name="Van Niekerk J.M."/>
        </authorList>
    </citation>
    <scope>NUCLEOTIDE SEQUENCE</scope>
    <source>
        <strain evidence="2">STE-U-9442</strain>
    </source>
</reference>
<dbReference type="SUPFAM" id="SSF52980">
    <property type="entry name" value="Restriction endonuclease-like"/>
    <property type="match status" value="1"/>
</dbReference>
<dbReference type="Gene3D" id="3.90.1570.10">
    <property type="entry name" value="tt1808, chain A"/>
    <property type="match status" value="1"/>
</dbReference>
<dbReference type="PANTHER" id="PTHR34107">
    <property type="entry name" value="SLL0198 PROTEIN-RELATED"/>
    <property type="match status" value="1"/>
</dbReference>
<feature type="domain" description="Putative restriction endonuclease" evidence="1">
    <location>
        <begin position="12"/>
        <end position="114"/>
    </location>
</feature>
<dbReference type="AlphaFoldDB" id="A0AAD9GUL9"/>
<dbReference type="InterPro" id="IPR011335">
    <property type="entry name" value="Restrct_endonuc-II-like"/>
</dbReference>
<sequence>MLHTEGFVNFEKGGYLFNRPTSSCGRGNRHRFIPDISYIDETTWSQLSYEERNKGFISCVPAVVVVLMTRMDKIEDLQAKVAKFNNAGTHEGVIVDTRADRVWIYNRNQQPYFTALAPIEFDSWPGFTLDCIAIRDARIQEGFE</sequence>
<evidence type="ECO:0000313" key="3">
    <source>
        <dbReference type="Proteomes" id="UP001259832"/>
    </source>
</evidence>
<dbReference type="InterPro" id="IPR012296">
    <property type="entry name" value="Nuclease_put_TT1808"/>
</dbReference>
<accession>A0AAD9GUL9</accession>
<evidence type="ECO:0000313" key="2">
    <source>
        <dbReference type="EMBL" id="KAK1945077.1"/>
    </source>
</evidence>